<dbReference type="InterPro" id="IPR036770">
    <property type="entry name" value="Ankyrin_rpt-contain_sf"/>
</dbReference>
<dbReference type="PANTHER" id="PTHR24166:SF48">
    <property type="entry name" value="PROTEIN VAPYRIN"/>
    <property type="match status" value="1"/>
</dbReference>
<dbReference type="Pfam" id="PF13637">
    <property type="entry name" value="Ank_4"/>
    <property type="match status" value="1"/>
</dbReference>
<dbReference type="Ensembl" id="ENSCMMT00000010284.1">
    <property type="protein sequence ID" value="ENSCMMP00000009333.1"/>
    <property type="gene ID" value="ENSCMMG00000005738.1"/>
</dbReference>
<keyword evidence="7" id="KW-1185">Reference proteome</keyword>
<feature type="region of interest" description="Disordered" evidence="5">
    <location>
        <begin position="269"/>
        <end position="381"/>
    </location>
</feature>
<feature type="compositionally biased region" description="Low complexity" evidence="5">
    <location>
        <begin position="535"/>
        <end position="546"/>
    </location>
</feature>
<feature type="compositionally biased region" description="Low complexity" evidence="5">
    <location>
        <begin position="634"/>
        <end position="643"/>
    </location>
</feature>
<feature type="coiled-coil region" evidence="4">
    <location>
        <begin position="681"/>
        <end position="715"/>
    </location>
</feature>
<dbReference type="SUPFAM" id="SSF48403">
    <property type="entry name" value="Ankyrin repeat"/>
    <property type="match status" value="1"/>
</dbReference>
<evidence type="ECO:0000256" key="3">
    <source>
        <dbReference type="PROSITE-ProRule" id="PRU00023"/>
    </source>
</evidence>
<feature type="region of interest" description="Disordered" evidence="5">
    <location>
        <begin position="589"/>
        <end position="643"/>
    </location>
</feature>
<name>A0A8C3BNY0_CAIMO</name>
<feature type="compositionally biased region" description="Polar residues" evidence="5">
    <location>
        <begin position="352"/>
        <end position="364"/>
    </location>
</feature>
<evidence type="ECO:0000256" key="1">
    <source>
        <dbReference type="ARBA" id="ARBA00022737"/>
    </source>
</evidence>
<dbReference type="Proteomes" id="UP000694556">
    <property type="component" value="Chromosome 3"/>
</dbReference>
<feature type="region of interest" description="Disordered" evidence="5">
    <location>
        <begin position="512"/>
        <end position="563"/>
    </location>
</feature>
<feature type="compositionally biased region" description="Basic residues" evidence="5">
    <location>
        <begin position="611"/>
        <end position="627"/>
    </location>
</feature>
<dbReference type="PROSITE" id="PS50297">
    <property type="entry name" value="ANK_REP_REGION"/>
    <property type="match status" value="6"/>
</dbReference>
<keyword evidence="2 3" id="KW-0040">ANK repeat</keyword>
<feature type="repeat" description="ANK" evidence="3">
    <location>
        <begin position="140"/>
        <end position="172"/>
    </location>
</feature>
<evidence type="ECO:0000256" key="2">
    <source>
        <dbReference type="ARBA" id="ARBA00023043"/>
    </source>
</evidence>
<dbReference type="AlphaFoldDB" id="A0A8C3BNY0"/>
<sequence length="719" mass="78914">MSQQDVVAVLSERLLIAAYKGQVDNVVQLINKGAKVAVTKHGRTPLHLAAHKGHLHVVQILLKAGCDLDIQDDGDQTALHRAAVVGNTDVIATLIQEGCALDRQDKDGNTALHEACWHGFSQSAKVLVKAGANVLAKNKAGNTPLHLACQNSHSQSTRVLLLGGSRADLKNNAGDTCLHVAARYNHLPIVRVLLSAFCSVHEKNQAGDTALHVAAALNHRKVVKLLLEAGADTTVVNNAGQTPLEVARQHNNPEVALLLTKASQVSRFNRGRSLRKKRERLKEERRAQSVPRDEVGSVSAADDTQSSDQPPQRKTDLKDEPRSTSPDPKGKKSKKKKPKEKVSALSDPISPADQQTLPRPQQNLPKRRSKHHCSSPPPPHEVRAYQLYTLYRGKDGKVMQAPINGCRCEPLINKLENQLEATVEEIKAEFGTVQDKMNVKLGQMESKTQHQLRVLDKLMAERLSAERTECLHRLQQHAELEKNEGEKRQMSLVDELKTWCMLKIQNLELKLSGDSRSSRPKSTLSTCEPPGMLTAAGPAAASAPAPDVRPKDKAGGAGTFQRFQPELPSAELVGSKLRHVKVQAALQPLAEPAKAEPPGGCFVDRGTQTKKSSKGAQPRHKAPHHAGAHQSQEPPAGQAPAPALRDTSQALELTQYFFEAVSTQMEKWYERKIEEARCQANQKAQQDKAALKEHIRSLEEELSKLRTKVQKERSSPVRK</sequence>
<dbReference type="FunFam" id="1.25.40.20:FF:000122">
    <property type="entry name" value="ankyrin repeat domain-containing protein 6"/>
    <property type="match status" value="1"/>
</dbReference>
<dbReference type="InterPro" id="IPR002110">
    <property type="entry name" value="Ankyrin_rpt"/>
</dbReference>
<feature type="repeat" description="ANK" evidence="3">
    <location>
        <begin position="107"/>
        <end position="139"/>
    </location>
</feature>
<dbReference type="PANTHER" id="PTHR24166">
    <property type="entry name" value="ROLLING PEBBLES, ISOFORM B"/>
    <property type="match status" value="1"/>
</dbReference>
<evidence type="ECO:0000313" key="7">
    <source>
        <dbReference type="Proteomes" id="UP000694556"/>
    </source>
</evidence>
<accession>A0A8C3BNY0</accession>
<dbReference type="FunFam" id="1.25.40.20:FF:000357">
    <property type="entry name" value="ankyrin repeat domain-containing protein 6 isoform X1"/>
    <property type="match status" value="1"/>
</dbReference>
<dbReference type="SMART" id="SM00248">
    <property type="entry name" value="ANK"/>
    <property type="match status" value="8"/>
</dbReference>
<feature type="compositionally biased region" description="Basic residues" evidence="5">
    <location>
        <begin position="269"/>
        <end position="279"/>
    </location>
</feature>
<dbReference type="Pfam" id="PF00023">
    <property type="entry name" value="Ank"/>
    <property type="match status" value="1"/>
</dbReference>
<evidence type="ECO:0000256" key="4">
    <source>
        <dbReference type="SAM" id="Coils"/>
    </source>
</evidence>
<dbReference type="PROSITE" id="PS50088">
    <property type="entry name" value="ANK_REPEAT"/>
    <property type="match status" value="6"/>
</dbReference>
<keyword evidence="4" id="KW-0175">Coiled coil</keyword>
<dbReference type="PRINTS" id="PR01415">
    <property type="entry name" value="ANKYRIN"/>
</dbReference>
<dbReference type="Gene3D" id="1.25.40.20">
    <property type="entry name" value="Ankyrin repeat-containing domain"/>
    <property type="match status" value="4"/>
</dbReference>
<feature type="compositionally biased region" description="Basic and acidic residues" evidence="5">
    <location>
        <begin position="280"/>
        <end position="295"/>
    </location>
</feature>
<keyword evidence="1" id="KW-0677">Repeat</keyword>
<feature type="repeat" description="ANK" evidence="3">
    <location>
        <begin position="173"/>
        <end position="205"/>
    </location>
</feature>
<dbReference type="InterPro" id="IPR050889">
    <property type="entry name" value="Dendritic_Spine_Reg/Scaffold"/>
</dbReference>
<feature type="repeat" description="ANK" evidence="3">
    <location>
        <begin position="41"/>
        <end position="73"/>
    </location>
</feature>
<evidence type="ECO:0000313" key="6">
    <source>
        <dbReference type="Ensembl" id="ENSCMMP00000009333.1"/>
    </source>
</evidence>
<dbReference type="Pfam" id="PF12796">
    <property type="entry name" value="Ank_2"/>
    <property type="match status" value="2"/>
</dbReference>
<protein>
    <submittedName>
        <fullName evidence="6">Ankyrin repeat domain 6</fullName>
    </submittedName>
</protein>
<organism evidence="6 7">
    <name type="scientific">Cairina moschata</name>
    <name type="common">Muscovy duck</name>
    <dbReference type="NCBI Taxonomy" id="8855"/>
    <lineage>
        <taxon>Eukaryota</taxon>
        <taxon>Metazoa</taxon>
        <taxon>Chordata</taxon>
        <taxon>Craniata</taxon>
        <taxon>Vertebrata</taxon>
        <taxon>Euteleostomi</taxon>
        <taxon>Archelosauria</taxon>
        <taxon>Archosauria</taxon>
        <taxon>Dinosauria</taxon>
        <taxon>Saurischia</taxon>
        <taxon>Theropoda</taxon>
        <taxon>Coelurosauria</taxon>
        <taxon>Aves</taxon>
        <taxon>Neognathae</taxon>
        <taxon>Galloanserae</taxon>
        <taxon>Anseriformes</taxon>
        <taxon>Anatidae</taxon>
        <taxon>Anatinae</taxon>
        <taxon>Cairina</taxon>
    </lineage>
</organism>
<proteinExistence type="predicted"/>
<reference evidence="6" key="2">
    <citation type="submission" date="2025-08" db="UniProtKB">
        <authorList>
            <consortium name="Ensembl"/>
        </authorList>
    </citation>
    <scope>IDENTIFICATION</scope>
</reference>
<feature type="compositionally biased region" description="Basic and acidic residues" evidence="5">
    <location>
        <begin position="311"/>
        <end position="322"/>
    </location>
</feature>
<reference evidence="6" key="3">
    <citation type="submission" date="2025-09" db="UniProtKB">
        <authorList>
            <consortium name="Ensembl"/>
        </authorList>
    </citation>
    <scope>IDENTIFICATION</scope>
</reference>
<feature type="repeat" description="ANK" evidence="3">
    <location>
        <begin position="206"/>
        <end position="238"/>
    </location>
</feature>
<feature type="repeat" description="ANK" evidence="3">
    <location>
        <begin position="74"/>
        <end position="106"/>
    </location>
</feature>
<evidence type="ECO:0000256" key="5">
    <source>
        <dbReference type="SAM" id="MobiDB-lite"/>
    </source>
</evidence>
<reference evidence="6" key="1">
    <citation type="submission" date="2018-09" db="EMBL/GenBank/DDBJ databases">
        <title>Common duck and Muscovy duck high density SNP chip.</title>
        <authorList>
            <person name="Vignal A."/>
            <person name="Thebault N."/>
            <person name="Warren W.C."/>
        </authorList>
    </citation>
    <scope>NUCLEOTIDE SEQUENCE [LARGE SCALE GENOMIC DNA]</scope>
</reference>